<evidence type="ECO:0000256" key="1">
    <source>
        <dbReference type="ARBA" id="ARBA00004141"/>
    </source>
</evidence>
<dbReference type="InterPro" id="IPR004853">
    <property type="entry name" value="Sugar_P_trans_dom"/>
</dbReference>
<evidence type="ECO:0000256" key="5">
    <source>
        <dbReference type="SAM" id="MobiDB-lite"/>
    </source>
</evidence>
<feature type="region of interest" description="Disordered" evidence="5">
    <location>
        <begin position="357"/>
        <end position="382"/>
    </location>
</feature>
<comment type="subcellular location">
    <subcellularLocation>
        <location evidence="1">Membrane</location>
        <topology evidence="1">Multi-pass membrane protein</topology>
    </subcellularLocation>
</comment>
<evidence type="ECO:0000313" key="8">
    <source>
        <dbReference type="EMBL" id="CAD8728634.1"/>
    </source>
</evidence>
<feature type="transmembrane region" description="Helical" evidence="6">
    <location>
        <begin position="171"/>
        <end position="192"/>
    </location>
</feature>
<dbReference type="InterPro" id="IPR050186">
    <property type="entry name" value="TPT_transporter"/>
</dbReference>
<evidence type="ECO:0000256" key="4">
    <source>
        <dbReference type="ARBA" id="ARBA00023136"/>
    </source>
</evidence>
<dbReference type="GO" id="GO:0016020">
    <property type="term" value="C:membrane"/>
    <property type="evidence" value="ECO:0007669"/>
    <property type="project" value="UniProtKB-SubCell"/>
</dbReference>
<feature type="transmembrane region" description="Helical" evidence="6">
    <location>
        <begin position="277"/>
        <end position="298"/>
    </location>
</feature>
<evidence type="ECO:0000256" key="6">
    <source>
        <dbReference type="SAM" id="Phobius"/>
    </source>
</evidence>
<keyword evidence="3 6" id="KW-1133">Transmembrane helix</keyword>
<organism evidence="8">
    <name type="scientific">Pseudo-nitzschia delicatissima</name>
    <dbReference type="NCBI Taxonomy" id="44447"/>
    <lineage>
        <taxon>Eukaryota</taxon>
        <taxon>Sar</taxon>
        <taxon>Stramenopiles</taxon>
        <taxon>Ochrophyta</taxon>
        <taxon>Bacillariophyta</taxon>
        <taxon>Bacillariophyceae</taxon>
        <taxon>Bacillariophycidae</taxon>
        <taxon>Bacillariales</taxon>
        <taxon>Bacillariaceae</taxon>
        <taxon>Pseudo-nitzschia</taxon>
    </lineage>
</organism>
<gene>
    <name evidence="8" type="ORF">PDEL0327_LOCUS334</name>
</gene>
<dbReference type="SUPFAM" id="SSF103481">
    <property type="entry name" value="Multidrug resistance efflux transporter EmrE"/>
    <property type="match status" value="1"/>
</dbReference>
<feature type="transmembrane region" description="Helical" evidence="6">
    <location>
        <begin position="213"/>
        <end position="234"/>
    </location>
</feature>
<dbReference type="InterPro" id="IPR037185">
    <property type="entry name" value="EmrE-like"/>
</dbReference>
<feature type="transmembrane region" description="Helical" evidence="6">
    <location>
        <begin position="304"/>
        <end position="323"/>
    </location>
</feature>
<sequence length="382" mass="43554">MTSPRNLDPVETFWNEHCIYLPAMLGWFFFSAILSSYNKYVFGEDHMNFPCPLLLTSIHFSIQWMFSHIACACFPVELGTKRVDTMTWKEWAWISIPCGLTTALDVGLSNLSLKYITLTFYTMVKSSTPIFVLFWAWLFKIERITLPLICVILVIAGGELMTVYGEDEGTFRFWGFMLCLTASVLSGLRWTLVQTLLQKLDPPLESTIVTMKILAPSMFFSMLILSGCIEQPWSKLDEARAQDENFGMVVAMGCFGGVIAIMMILCEFWLILKASAIILMIGGVIKELTTITIGVLVFKDTLNFMNSIGVFIVFLGVCSYKYVFHLQKQELRAEMEAVPTEEEFLDEEDRFVDEDDVTLGSGEKRDMNETGMELMKPQYRDE</sequence>
<feature type="transmembrane region" description="Helical" evidence="6">
    <location>
        <begin position="91"/>
        <end position="109"/>
    </location>
</feature>
<proteinExistence type="predicted"/>
<name>A0A7S0XL01_9STRA</name>
<evidence type="ECO:0000259" key="7">
    <source>
        <dbReference type="Pfam" id="PF03151"/>
    </source>
</evidence>
<accession>A0A7S0XL01</accession>
<evidence type="ECO:0000256" key="2">
    <source>
        <dbReference type="ARBA" id="ARBA00022692"/>
    </source>
</evidence>
<feature type="transmembrane region" description="Helical" evidence="6">
    <location>
        <begin position="246"/>
        <end position="270"/>
    </location>
</feature>
<feature type="transmembrane region" description="Helical" evidence="6">
    <location>
        <begin position="115"/>
        <end position="139"/>
    </location>
</feature>
<dbReference type="PANTHER" id="PTHR11132">
    <property type="entry name" value="SOLUTE CARRIER FAMILY 35"/>
    <property type="match status" value="1"/>
</dbReference>
<reference evidence="8" key="1">
    <citation type="submission" date="2021-01" db="EMBL/GenBank/DDBJ databases">
        <authorList>
            <person name="Corre E."/>
            <person name="Pelletier E."/>
            <person name="Niang G."/>
            <person name="Scheremetjew M."/>
            <person name="Finn R."/>
            <person name="Kale V."/>
            <person name="Holt S."/>
            <person name="Cochrane G."/>
            <person name="Meng A."/>
            <person name="Brown T."/>
            <person name="Cohen L."/>
        </authorList>
    </citation>
    <scope>NUCLEOTIDE SEQUENCE</scope>
    <source>
        <strain evidence="8">B596</strain>
    </source>
</reference>
<dbReference type="EMBL" id="HBFG01000452">
    <property type="protein sequence ID" value="CAD8728634.1"/>
    <property type="molecule type" value="Transcribed_RNA"/>
</dbReference>
<dbReference type="AlphaFoldDB" id="A0A7S0XL01"/>
<keyword evidence="2 6" id="KW-0812">Transmembrane</keyword>
<feature type="transmembrane region" description="Helical" evidence="6">
    <location>
        <begin position="20"/>
        <end position="38"/>
    </location>
</feature>
<feature type="transmembrane region" description="Helical" evidence="6">
    <location>
        <begin position="146"/>
        <end position="165"/>
    </location>
</feature>
<feature type="domain" description="Sugar phosphate transporter" evidence="7">
    <location>
        <begin position="24"/>
        <end position="320"/>
    </location>
</feature>
<dbReference type="Pfam" id="PF03151">
    <property type="entry name" value="TPT"/>
    <property type="match status" value="1"/>
</dbReference>
<protein>
    <recommendedName>
        <fullName evidence="7">Sugar phosphate transporter domain-containing protein</fullName>
    </recommendedName>
</protein>
<keyword evidence="4 6" id="KW-0472">Membrane</keyword>
<evidence type="ECO:0000256" key="3">
    <source>
        <dbReference type="ARBA" id="ARBA00022989"/>
    </source>
</evidence>